<reference evidence="2" key="1">
    <citation type="journal article" date="2019" name="Int. J. Syst. Evol. Microbiol.">
        <title>The Global Catalogue of Microorganisms (GCM) 10K type strain sequencing project: providing services to taxonomists for standard genome sequencing and annotation.</title>
        <authorList>
            <consortium name="The Broad Institute Genomics Platform"/>
            <consortium name="The Broad Institute Genome Sequencing Center for Infectious Disease"/>
            <person name="Wu L."/>
            <person name="Ma J."/>
        </authorList>
    </citation>
    <scope>NUCLEOTIDE SEQUENCE [LARGE SCALE GENOMIC DNA]</scope>
    <source>
        <strain evidence="2">KCTC 42087</strain>
    </source>
</reference>
<dbReference type="RefSeq" id="WP_378288882.1">
    <property type="nucleotide sequence ID" value="NZ_JBHSON010000093.1"/>
</dbReference>
<dbReference type="SUPFAM" id="SSF52096">
    <property type="entry name" value="ClpP/crotonase"/>
    <property type="match status" value="1"/>
</dbReference>
<dbReference type="InterPro" id="IPR053545">
    <property type="entry name" value="Enoyl-CoA_hydratase-like"/>
</dbReference>
<dbReference type="EC" id="4.2.1.17" evidence="1"/>
<dbReference type="Gene3D" id="3.90.226.10">
    <property type="entry name" value="2-enoyl-CoA Hydratase, Chain A, domain 1"/>
    <property type="match status" value="1"/>
</dbReference>
<dbReference type="EMBL" id="JBHSON010000093">
    <property type="protein sequence ID" value="MFC5752665.1"/>
    <property type="molecule type" value="Genomic_DNA"/>
</dbReference>
<comment type="caution">
    <text evidence="1">The sequence shown here is derived from an EMBL/GenBank/DDBJ whole genome shotgun (WGS) entry which is preliminary data.</text>
</comment>
<dbReference type="Proteomes" id="UP001596074">
    <property type="component" value="Unassembled WGS sequence"/>
</dbReference>
<proteinExistence type="predicted"/>
<evidence type="ECO:0000313" key="1">
    <source>
        <dbReference type="EMBL" id="MFC5752665.1"/>
    </source>
</evidence>
<keyword evidence="2" id="KW-1185">Reference proteome</keyword>
<accession>A0ABW1ADR7</accession>
<protein>
    <submittedName>
        <fullName evidence="1">Enoyl-CoA-hydratase DpgB</fullName>
        <ecNumber evidence="1">4.2.1.17</ecNumber>
    </submittedName>
</protein>
<sequence length="248" mass="25088">MNTDPVVMAEQTGKGGADMFEAGTPAGIDEGLTVRVDGAAAFSAGTVRALGAVCDRAEDHAGPGVVVVQVTGAPEGAWTGALDTPLVTKWERVLRRLERLPMTTVAVAAGDVGGPALDALLATDLRIAGPDVRLLVAGDGVATWPGMAVFRLVQQAGAAAIRSALLFGVPVEASRALGLGLLTEVADDPAAALTAAAGRFGGFSGSELAIRRRLMFDAATMSFEDALGAHLAACDRALRQLAEAGTAS</sequence>
<name>A0ABW1ADR7_9ACTN</name>
<organism evidence="1 2">
    <name type="scientific">Actinomadura rugatobispora</name>
    <dbReference type="NCBI Taxonomy" id="1994"/>
    <lineage>
        <taxon>Bacteria</taxon>
        <taxon>Bacillati</taxon>
        <taxon>Actinomycetota</taxon>
        <taxon>Actinomycetes</taxon>
        <taxon>Streptosporangiales</taxon>
        <taxon>Thermomonosporaceae</taxon>
        <taxon>Actinomadura</taxon>
    </lineage>
</organism>
<gene>
    <name evidence="1" type="primary">dpgB</name>
    <name evidence="1" type="ORF">ACFPZN_44225</name>
</gene>
<keyword evidence="1" id="KW-0456">Lyase</keyword>
<dbReference type="GO" id="GO:0004300">
    <property type="term" value="F:enoyl-CoA hydratase activity"/>
    <property type="evidence" value="ECO:0007669"/>
    <property type="project" value="UniProtKB-EC"/>
</dbReference>
<dbReference type="NCBIfam" id="NF042431">
    <property type="entry name" value="EnCoAhydt_DpgB"/>
    <property type="match status" value="1"/>
</dbReference>
<evidence type="ECO:0000313" key="2">
    <source>
        <dbReference type="Proteomes" id="UP001596074"/>
    </source>
</evidence>
<dbReference type="InterPro" id="IPR029045">
    <property type="entry name" value="ClpP/crotonase-like_dom_sf"/>
</dbReference>